<dbReference type="EMBL" id="JARKIB010000054">
    <property type="protein sequence ID" value="KAJ7753785.1"/>
    <property type="molecule type" value="Genomic_DNA"/>
</dbReference>
<dbReference type="Proteomes" id="UP001215598">
    <property type="component" value="Unassembled WGS sequence"/>
</dbReference>
<accession>A0AAD7J3S7</accession>
<feature type="region of interest" description="Disordered" evidence="1">
    <location>
        <begin position="181"/>
        <end position="215"/>
    </location>
</feature>
<sequence>MSFDFLAKARAAAAQMVQGPYAPISSSKGPSTGTSSTPTGAPSSTGASSLTDASSSSVRPSLPSWSAPLISAPVPQPQAAIYRSFLAAPVVFKSNFRPPIVPEAPRSFTPSTVSDPVVSKPVKKVKKSTRKKNDEVRIHRVSLFLFIHVFHPNRSRRSGKVLGKRTMRMVLLNPLGHQTLQRSVPLHKSPLQMNPNERPRDQERNSSSRTLTRRRRAILLCASMDPIRTQRTSDT</sequence>
<feature type="region of interest" description="Disordered" evidence="1">
    <location>
        <begin position="20"/>
        <end position="58"/>
    </location>
</feature>
<evidence type="ECO:0000313" key="2">
    <source>
        <dbReference type="EMBL" id="KAJ7753785.1"/>
    </source>
</evidence>
<gene>
    <name evidence="2" type="ORF">B0H16DRAFT_762427</name>
</gene>
<keyword evidence="3" id="KW-1185">Reference proteome</keyword>
<proteinExistence type="predicted"/>
<evidence type="ECO:0000256" key="1">
    <source>
        <dbReference type="SAM" id="MobiDB-lite"/>
    </source>
</evidence>
<organism evidence="2 3">
    <name type="scientific">Mycena metata</name>
    <dbReference type="NCBI Taxonomy" id="1033252"/>
    <lineage>
        <taxon>Eukaryota</taxon>
        <taxon>Fungi</taxon>
        <taxon>Dikarya</taxon>
        <taxon>Basidiomycota</taxon>
        <taxon>Agaricomycotina</taxon>
        <taxon>Agaricomycetes</taxon>
        <taxon>Agaricomycetidae</taxon>
        <taxon>Agaricales</taxon>
        <taxon>Marasmiineae</taxon>
        <taxon>Mycenaceae</taxon>
        <taxon>Mycena</taxon>
    </lineage>
</organism>
<reference evidence="2" key="1">
    <citation type="submission" date="2023-03" db="EMBL/GenBank/DDBJ databases">
        <title>Massive genome expansion in bonnet fungi (Mycena s.s.) driven by repeated elements and novel gene families across ecological guilds.</title>
        <authorList>
            <consortium name="Lawrence Berkeley National Laboratory"/>
            <person name="Harder C.B."/>
            <person name="Miyauchi S."/>
            <person name="Viragh M."/>
            <person name="Kuo A."/>
            <person name="Thoen E."/>
            <person name="Andreopoulos B."/>
            <person name="Lu D."/>
            <person name="Skrede I."/>
            <person name="Drula E."/>
            <person name="Henrissat B."/>
            <person name="Morin E."/>
            <person name="Kohler A."/>
            <person name="Barry K."/>
            <person name="LaButti K."/>
            <person name="Morin E."/>
            <person name="Salamov A."/>
            <person name="Lipzen A."/>
            <person name="Mereny Z."/>
            <person name="Hegedus B."/>
            <person name="Baldrian P."/>
            <person name="Stursova M."/>
            <person name="Weitz H."/>
            <person name="Taylor A."/>
            <person name="Grigoriev I.V."/>
            <person name="Nagy L.G."/>
            <person name="Martin F."/>
            <person name="Kauserud H."/>
        </authorList>
    </citation>
    <scope>NUCLEOTIDE SEQUENCE</scope>
    <source>
        <strain evidence="2">CBHHK182m</strain>
    </source>
</reference>
<feature type="compositionally biased region" description="Basic and acidic residues" evidence="1">
    <location>
        <begin position="197"/>
        <end position="206"/>
    </location>
</feature>
<dbReference type="AlphaFoldDB" id="A0AAD7J3S7"/>
<protein>
    <submittedName>
        <fullName evidence="2">Uncharacterized protein</fullName>
    </submittedName>
</protein>
<evidence type="ECO:0000313" key="3">
    <source>
        <dbReference type="Proteomes" id="UP001215598"/>
    </source>
</evidence>
<comment type="caution">
    <text evidence="2">The sequence shown here is derived from an EMBL/GenBank/DDBJ whole genome shotgun (WGS) entry which is preliminary data.</text>
</comment>
<feature type="compositionally biased region" description="Low complexity" evidence="1">
    <location>
        <begin position="25"/>
        <end position="58"/>
    </location>
</feature>
<name>A0AAD7J3S7_9AGAR</name>